<evidence type="ECO:0000313" key="2">
    <source>
        <dbReference type="EMBL" id="KAK2637161.1"/>
    </source>
</evidence>
<dbReference type="Proteomes" id="UP001280121">
    <property type="component" value="Unassembled WGS sequence"/>
</dbReference>
<dbReference type="InterPro" id="IPR008889">
    <property type="entry name" value="VQ"/>
</dbReference>
<name>A0AAD9TJY8_9ROSI</name>
<comment type="caution">
    <text evidence="2">The sequence shown here is derived from an EMBL/GenBank/DDBJ whole genome shotgun (WGS) entry which is preliminary data.</text>
</comment>
<sequence>MEDMVSSTPSKVLSMHNNSHLRSKFKPKIRIVHIFAPEIIKTDAENFRELVQRLTGKPAAENKGNPKKKKKLPCRSLLSHDHANKTMQFEDVVTRSNIEEKIIKEEENDNIWGDGSSSSGNLFDDFKDFDGFIQDLSESSHHGMNVFDQVEDIHFSI</sequence>
<dbReference type="GO" id="GO:0005634">
    <property type="term" value="C:nucleus"/>
    <property type="evidence" value="ECO:0007669"/>
    <property type="project" value="TreeGrafter"/>
</dbReference>
<dbReference type="InterPro" id="IPR039607">
    <property type="entry name" value="VQ_8/17/18/20/21/25"/>
</dbReference>
<gene>
    <name evidence="2" type="ORF">Ddye_031953</name>
</gene>
<dbReference type="PANTHER" id="PTHR33143:SF3">
    <property type="entry name" value="VQ MOTIF-CONTAINING PROTEIN 17-RELATED"/>
    <property type="match status" value="1"/>
</dbReference>
<dbReference type="AlphaFoldDB" id="A0AAD9TJY8"/>
<dbReference type="Pfam" id="PF05678">
    <property type="entry name" value="VQ"/>
    <property type="match status" value="1"/>
</dbReference>
<organism evidence="2 3">
    <name type="scientific">Dipteronia dyeriana</name>
    <dbReference type="NCBI Taxonomy" id="168575"/>
    <lineage>
        <taxon>Eukaryota</taxon>
        <taxon>Viridiplantae</taxon>
        <taxon>Streptophyta</taxon>
        <taxon>Embryophyta</taxon>
        <taxon>Tracheophyta</taxon>
        <taxon>Spermatophyta</taxon>
        <taxon>Magnoliopsida</taxon>
        <taxon>eudicotyledons</taxon>
        <taxon>Gunneridae</taxon>
        <taxon>Pentapetalae</taxon>
        <taxon>rosids</taxon>
        <taxon>malvids</taxon>
        <taxon>Sapindales</taxon>
        <taxon>Sapindaceae</taxon>
        <taxon>Hippocastanoideae</taxon>
        <taxon>Acereae</taxon>
        <taxon>Dipteronia</taxon>
    </lineage>
</organism>
<keyword evidence="3" id="KW-1185">Reference proteome</keyword>
<evidence type="ECO:0000313" key="3">
    <source>
        <dbReference type="Proteomes" id="UP001280121"/>
    </source>
</evidence>
<proteinExistence type="predicted"/>
<protein>
    <recommendedName>
        <fullName evidence="1">VQ domain-containing protein</fullName>
    </recommendedName>
</protein>
<reference evidence="2" key="1">
    <citation type="journal article" date="2023" name="Plant J.">
        <title>Genome sequences and population genomics provide insights into the demographic history, inbreeding, and mutation load of two 'living fossil' tree species of Dipteronia.</title>
        <authorList>
            <person name="Feng Y."/>
            <person name="Comes H.P."/>
            <person name="Chen J."/>
            <person name="Zhu S."/>
            <person name="Lu R."/>
            <person name="Zhang X."/>
            <person name="Li P."/>
            <person name="Qiu J."/>
            <person name="Olsen K.M."/>
            <person name="Qiu Y."/>
        </authorList>
    </citation>
    <scope>NUCLEOTIDE SEQUENCE</scope>
    <source>
        <strain evidence="2">KIB01</strain>
    </source>
</reference>
<feature type="domain" description="VQ" evidence="1">
    <location>
        <begin position="34"/>
        <end position="60"/>
    </location>
</feature>
<dbReference type="EMBL" id="JANJYI010000009">
    <property type="protein sequence ID" value="KAK2637161.1"/>
    <property type="molecule type" value="Genomic_DNA"/>
</dbReference>
<accession>A0AAD9TJY8</accession>
<evidence type="ECO:0000259" key="1">
    <source>
        <dbReference type="Pfam" id="PF05678"/>
    </source>
</evidence>
<dbReference type="PANTHER" id="PTHR33143">
    <property type="entry name" value="F16F4.1 PROTEIN-RELATED"/>
    <property type="match status" value="1"/>
</dbReference>